<feature type="region of interest" description="Disordered" evidence="2">
    <location>
        <begin position="296"/>
        <end position="410"/>
    </location>
</feature>
<feature type="compositionally biased region" description="Low complexity" evidence="2">
    <location>
        <begin position="189"/>
        <end position="226"/>
    </location>
</feature>
<name>A0A6I8W0A5_DROPS</name>
<dbReference type="FunCoup" id="A0A6I8W0A5">
    <property type="interactions" value="9"/>
</dbReference>
<feature type="compositionally biased region" description="Low complexity" evidence="2">
    <location>
        <begin position="394"/>
        <end position="403"/>
    </location>
</feature>
<feature type="region of interest" description="Disordered" evidence="2">
    <location>
        <begin position="172"/>
        <end position="226"/>
    </location>
</feature>
<feature type="region of interest" description="Disordered" evidence="2">
    <location>
        <begin position="588"/>
        <end position="627"/>
    </location>
</feature>
<reference evidence="5" key="1">
    <citation type="submission" date="2025-08" db="UniProtKB">
        <authorList>
            <consortium name="RefSeq"/>
        </authorList>
    </citation>
    <scope>IDENTIFICATION</scope>
    <source>
        <strain evidence="5">MV-25-SWS-2005</strain>
        <tissue evidence="5">Whole body</tissue>
    </source>
</reference>
<dbReference type="GO" id="GO:0003676">
    <property type="term" value="F:nucleic acid binding"/>
    <property type="evidence" value="ECO:0007669"/>
    <property type="project" value="InterPro"/>
</dbReference>
<dbReference type="Proteomes" id="UP000001819">
    <property type="component" value="Chromosome 4"/>
</dbReference>
<feature type="compositionally biased region" description="Polar residues" evidence="2">
    <location>
        <begin position="456"/>
        <end position="469"/>
    </location>
</feature>
<dbReference type="InterPro" id="IPR042344">
    <property type="entry name" value="ZCCHC14"/>
</dbReference>
<dbReference type="RefSeq" id="XP_033236761.1">
    <property type="nucleotide sequence ID" value="XM_033380870.1"/>
</dbReference>
<dbReference type="AlphaFoldDB" id="A0A6I8W0A5"/>
<dbReference type="Pfam" id="PF25479">
    <property type="entry name" value="Vts1"/>
    <property type="match status" value="1"/>
</dbReference>
<feature type="region of interest" description="Disordered" evidence="2">
    <location>
        <begin position="450"/>
        <end position="492"/>
    </location>
</feature>
<evidence type="ECO:0000313" key="5">
    <source>
        <dbReference type="RefSeq" id="XP_033236761.1"/>
    </source>
</evidence>
<sequence>MICKQDVLLWFEKLESYNRIETMYALLTACLPFELRFLGTLLEEQGRCDSETLRGMELRANNPQELAADMFTCQKGDPTDRKIRRKMALYLALIRACNRNCVSEIYRTLECWGECDFGCINDQDTLLELLLVYTMAAIHPVFSMDEQKKIFGILGKIKENKLVADNFPVQAQMEQPQTQSHPHPPHPHAPSQHDLIMQQQQQQQQQHVMHQIQAQQQAHQHQQQQHPPMVQVVQTPQGNIPMIFPQHFQKLVPGTDGTHQISVDGVPHMMQSNITIPADTNAILGHQNTAAAWSMRHYAPPPHPQTAAPQQQQNIDHHVPPASSSPMLSQQSSPSSSRTTSPQRSNVPQQSQQMRNLSQRLTGHKHHAARRPSAETTPPPSSISELQHENINEGGSSSSSGTSLPSLIRNGFQRPTHHHRVKANAYIPPHQQQQQQQHFQNNAYMNSMMQNMSMNDDGSGSVTKSVATTGSESGSSNGSCGDISPPETPTPHPLPLHSTVGNPGMGMITTVVHSGMGGGYQQKHHLTYKQQQQQMNLQQRLNGRNGMEKSYQQIYTTGTPSNVSDAQTMTMSSGNMQQQQALLISPSPVSTPTTTVLLQQQSQQQPQPQPPPPTAYNAASYPYHTRGPPPQQTIFQAHNAPPPPQSVRGGYRFPMAPVSHNGELIYPAFHTSLAFLPVPGTGGTPTAVTPPQLQNSAAVVSTNAVAVQTPTPQQQQLPTTPPYSALTVCPITGVGGGGAPKISCYNCGSQTHIGRDCQEASMEDVTRSASYKLDYSETQSIEANSIGDHSNKDMGSIQMNSSVAAPTASTVLSTAAVTSIGK</sequence>
<accession>A0A6I8W0A5</accession>
<feature type="compositionally biased region" description="Low complexity" evidence="2">
    <location>
        <begin position="470"/>
        <end position="485"/>
    </location>
</feature>
<dbReference type="Gene3D" id="4.10.60.10">
    <property type="entry name" value="Zinc finger, CCHC-type"/>
    <property type="match status" value="1"/>
</dbReference>
<dbReference type="InterPro" id="IPR057327">
    <property type="entry name" value="Vts1_dom"/>
</dbReference>
<keyword evidence="1" id="KW-0863">Zinc-finger</keyword>
<evidence type="ECO:0000256" key="2">
    <source>
        <dbReference type="SAM" id="MobiDB-lite"/>
    </source>
</evidence>
<dbReference type="KEGG" id="dpo:13036385"/>
<evidence type="ECO:0000313" key="4">
    <source>
        <dbReference type="Proteomes" id="UP000001819"/>
    </source>
</evidence>
<keyword evidence="4" id="KW-1185">Reference proteome</keyword>
<feature type="compositionally biased region" description="Low complexity" evidence="2">
    <location>
        <begin position="320"/>
        <end position="345"/>
    </location>
</feature>
<organism evidence="4 5">
    <name type="scientific">Drosophila pseudoobscura pseudoobscura</name>
    <name type="common">Fruit fly</name>
    <dbReference type="NCBI Taxonomy" id="46245"/>
    <lineage>
        <taxon>Eukaryota</taxon>
        <taxon>Metazoa</taxon>
        <taxon>Ecdysozoa</taxon>
        <taxon>Arthropoda</taxon>
        <taxon>Hexapoda</taxon>
        <taxon>Insecta</taxon>
        <taxon>Pterygota</taxon>
        <taxon>Neoptera</taxon>
        <taxon>Endopterygota</taxon>
        <taxon>Diptera</taxon>
        <taxon>Brachycera</taxon>
        <taxon>Muscomorpha</taxon>
        <taxon>Ephydroidea</taxon>
        <taxon>Drosophilidae</taxon>
        <taxon>Drosophila</taxon>
        <taxon>Sophophora</taxon>
    </lineage>
</organism>
<evidence type="ECO:0000256" key="1">
    <source>
        <dbReference type="PROSITE-ProRule" id="PRU00047"/>
    </source>
</evidence>
<dbReference type="PROSITE" id="PS50158">
    <property type="entry name" value="ZF_CCHC"/>
    <property type="match status" value="1"/>
</dbReference>
<dbReference type="GO" id="GO:0008270">
    <property type="term" value="F:zinc ion binding"/>
    <property type="evidence" value="ECO:0007669"/>
    <property type="project" value="UniProtKB-KW"/>
</dbReference>
<dbReference type="PANTHER" id="PTHR16195:SF16">
    <property type="entry name" value="ZINC FINGER CCHC DOMAIN-CONTAINING PROTEIN 14"/>
    <property type="match status" value="1"/>
</dbReference>
<dbReference type="InterPro" id="IPR001878">
    <property type="entry name" value="Znf_CCHC"/>
</dbReference>
<feature type="domain" description="CCHC-type" evidence="3">
    <location>
        <begin position="744"/>
        <end position="759"/>
    </location>
</feature>
<dbReference type="InParanoid" id="A0A6I8W0A5"/>
<dbReference type="PANTHER" id="PTHR16195">
    <property type="entry name" value="ZINC FINGER CCHC DOMAIN CONTAINING PROTEIN"/>
    <property type="match status" value="1"/>
</dbReference>
<protein>
    <submittedName>
        <fullName evidence="5">Ataxin-2 homolog</fullName>
    </submittedName>
</protein>
<dbReference type="Pfam" id="PF26034">
    <property type="entry name" value="PHAT_SMAUG"/>
    <property type="match status" value="1"/>
</dbReference>
<dbReference type="InterPro" id="IPR058599">
    <property type="entry name" value="PHAT_Smg/ZCCHC2-like"/>
</dbReference>
<feature type="compositionally biased region" description="Low complexity" evidence="2">
    <location>
        <begin position="588"/>
        <end position="606"/>
    </location>
</feature>
<evidence type="ECO:0000259" key="3">
    <source>
        <dbReference type="PROSITE" id="PS50158"/>
    </source>
</evidence>
<keyword evidence="1" id="KW-0479">Metal-binding</keyword>
<keyword evidence="1" id="KW-0862">Zinc</keyword>
<gene>
    <name evidence="5" type="primary">LOC13036385</name>
</gene>
<proteinExistence type="predicted"/>
<feature type="compositionally biased region" description="Polar residues" evidence="2">
    <location>
        <begin position="346"/>
        <end position="361"/>
    </location>
</feature>